<comment type="caution">
    <text evidence="1">The sequence shown here is derived from an EMBL/GenBank/DDBJ whole genome shotgun (WGS) entry which is preliminary data.</text>
</comment>
<organism evidence="1 2">
    <name type="scientific">Asaia krungthepensis NRIC 0535</name>
    <dbReference type="NCBI Taxonomy" id="1307925"/>
    <lineage>
        <taxon>Bacteria</taxon>
        <taxon>Pseudomonadati</taxon>
        <taxon>Pseudomonadota</taxon>
        <taxon>Alphaproteobacteria</taxon>
        <taxon>Acetobacterales</taxon>
        <taxon>Acetobacteraceae</taxon>
        <taxon>Asaia</taxon>
    </lineage>
</organism>
<keyword evidence="2" id="KW-1185">Reference proteome</keyword>
<evidence type="ECO:0000313" key="1">
    <source>
        <dbReference type="EMBL" id="GBQ92710.1"/>
    </source>
</evidence>
<accession>A0ABQ0Q5S6</accession>
<dbReference type="Gene3D" id="3.90.1140.10">
    <property type="entry name" value="Cyclic phosphodiesterase"/>
    <property type="match status" value="1"/>
</dbReference>
<gene>
    <name evidence="1" type="ORF">AA0535_2631</name>
</gene>
<sequence>MQADTMAPLILTLEFEAPYQDWAQALRTQYFPPERNIVPAHVTLFHALPPDVSQAIQLRLRQRMDAPGVRIDAPYSLGRGVAFRIHSAGLSTLRASIVSLVGRDVLTRQDAAAWRPHLTVQNKVEPDRARRLLRDLTEGFEPIVTNAAALNLWRYEGGPWTLIERFPFGGEGERSECSAA</sequence>
<dbReference type="Pfam" id="PF13563">
    <property type="entry name" value="2_5_RNA_ligase2"/>
    <property type="match status" value="1"/>
</dbReference>
<protein>
    <recommendedName>
        <fullName evidence="3">2'-5' RNA ligase family protein</fullName>
    </recommendedName>
</protein>
<dbReference type="SUPFAM" id="SSF55144">
    <property type="entry name" value="LigT-like"/>
    <property type="match status" value="1"/>
</dbReference>
<evidence type="ECO:0008006" key="3">
    <source>
        <dbReference type="Google" id="ProtNLM"/>
    </source>
</evidence>
<name>A0ABQ0Q5S6_9PROT</name>
<dbReference type="InterPro" id="IPR009097">
    <property type="entry name" value="Cyclic_Pdiesterase"/>
</dbReference>
<reference evidence="1" key="1">
    <citation type="submission" date="2013-04" db="EMBL/GenBank/DDBJ databases">
        <title>The genome sequencing project of 58 acetic acid bacteria.</title>
        <authorList>
            <person name="Okamoto-Kainuma A."/>
            <person name="Ishikawa M."/>
            <person name="Umino S."/>
            <person name="Koizumi Y."/>
            <person name="Shiwa Y."/>
            <person name="Yoshikawa H."/>
            <person name="Matsutani M."/>
            <person name="Matsushita K."/>
        </authorList>
    </citation>
    <scope>NUCLEOTIDE SEQUENCE</scope>
    <source>
        <strain evidence="1">NRIC 0535</strain>
    </source>
</reference>
<evidence type="ECO:0000313" key="2">
    <source>
        <dbReference type="Proteomes" id="UP001062776"/>
    </source>
</evidence>
<dbReference type="Proteomes" id="UP001062776">
    <property type="component" value="Unassembled WGS sequence"/>
</dbReference>
<dbReference type="EMBL" id="BAPV01000060">
    <property type="protein sequence ID" value="GBQ92710.1"/>
    <property type="molecule type" value="Genomic_DNA"/>
</dbReference>
<proteinExistence type="predicted"/>